<organism evidence="1 2">
    <name type="scientific">Simiaoa sunii</name>
    <dbReference type="NCBI Taxonomy" id="2763672"/>
    <lineage>
        <taxon>Bacteria</taxon>
        <taxon>Bacillati</taxon>
        <taxon>Bacillota</taxon>
        <taxon>Clostridia</taxon>
        <taxon>Lachnospirales</taxon>
        <taxon>Lachnospiraceae</taxon>
        <taxon>Simiaoa</taxon>
    </lineage>
</organism>
<evidence type="ECO:0000313" key="2">
    <source>
        <dbReference type="Proteomes" id="UP000515981"/>
    </source>
</evidence>
<proteinExistence type="predicted"/>
<name>A0A7G9FTE1_9FIRM</name>
<dbReference type="RefSeq" id="WP_249325725.1">
    <property type="nucleotide sequence ID" value="NZ_CP060633.1"/>
</dbReference>
<gene>
    <name evidence="1" type="ORF">H9Q77_12080</name>
</gene>
<dbReference type="KEGG" id="ssun:H9Q77_12080"/>
<dbReference type="EMBL" id="CP060633">
    <property type="protein sequence ID" value="QNM01823.1"/>
    <property type="molecule type" value="Genomic_DNA"/>
</dbReference>
<keyword evidence="2" id="KW-1185">Reference proteome</keyword>
<protein>
    <submittedName>
        <fullName evidence="1">Uncharacterized protein</fullName>
    </submittedName>
</protein>
<sequence>MQKSVIYFKRTLPEKVIQLLVSISNDAFNNREGKIVGNRESTYCLSYGGDESMYGCLQLGMLELEDNKDFLRCVCDWKWIDEEYPDENYSVWRIMEKSLKE</sequence>
<evidence type="ECO:0000313" key="1">
    <source>
        <dbReference type="EMBL" id="QNM01823.1"/>
    </source>
</evidence>
<reference evidence="1 2" key="1">
    <citation type="submission" date="2020-08" db="EMBL/GenBank/DDBJ databases">
        <authorList>
            <person name="Liu C."/>
            <person name="Sun Q."/>
        </authorList>
    </citation>
    <scope>NUCLEOTIDE SEQUENCE [LARGE SCALE GENOMIC DNA]</scope>
    <source>
        <strain evidence="1 2">NSJ-8</strain>
    </source>
</reference>
<dbReference type="Proteomes" id="UP000515981">
    <property type="component" value="Chromosome"/>
</dbReference>
<accession>A0A7G9FTE1</accession>
<dbReference type="AlphaFoldDB" id="A0A7G9FTE1"/>